<evidence type="ECO:0000313" key="1">
    <source>
        <dbReference type="EMBL" id="KAL3288846.1"/>
    </source>
</evidence>
<keyword evidence="2" id="KW-1185">Reference proteome</keyword>
<proteinExistence type="predicted"/>
<evidence type="ECO:0000313" key="2">
    <source>
        <dbReference type="Proteomes" id="UP001516400"/>
    </source>
</evidence>
<dbReference type="AlphaFoldDB" id="A0ABD2PDY6"/>
<dbReference type="EMBL" id="JABFTP020000185">
    <property type="protein sequence ID" value="KAL3288846.1"/>
    <property type="molecule type" value="Genomic_DNA"/>
</dbReference>
<protein>
    <submittedName>
        <fullName evidence="1">Uncharacterized protein</fullName>
    </submittedName>
</protein>
<gene>
    <name evidence="1" type="ORF">HHI36_003293</name>
</gene>
<comment type="caution">
    <text evidence="1">The sequence shown here is derived from an EMBL/GenBank/DDBJ whole genome shotgun (WGS) entry which is preliminary data.</text>
</comment>
<name>A0ABD2PDY6_9CUCU</name>
<accession>A0ABD2PDY6</accession>
<dbReference type="Proteomes" id="UP001516400">
    <property type="component" value="Unassembled WGS sequence"/>
</dbReference>
<reference evidence="1 2" key="1">
    <citation type="journal article" date="2021" name="BMC Biol.">
        <title>Horizontally acquired antibacterial genes associated with adaptive radiation of ladybird beetles.</title>
        <authorList>
            <person name="Li H.S."/>
            <person name="Tang X.F."/>
            <person name="Huang Y.H."/>
            <person name="Xu Z.Y."/>
            <person name="Chen M.L."/>
            <person name="Du X.Y."/>
            <person name="Qiu B.Y."/>
            <person name="Chen P.T."/>
            <person name="Zhang W."/>
            <person name="Slipinski A."/>
            <person name="Escalona H.E."/>
            <person name="Waterhouse R.M."/>
            <person name="Zwick A."/>
            <person name="Pang H."/>
        </authorList>
    </citation>
    <scope>NUCLEOTIDE SEQUENCE [LARGE SCALE GENOMIC DNA]</scope>
    <source>
        <strain evidence="1">SYSU2018</strain>
    </source>
</reference>
<sequence length="135" mass="15653">MGRMAHLIIGFFQKREIPWEKVPFVPRPGLVPDPVTAFGKHNKEQVKREKISILHPSERAKIRPKFLIEPPKPYVSARDLTRESVLRAVRKNEGPYANADCIDTVLPRLHKVAEQPDLPYKRRIIRNSDLTLPIY</sequence>
<organism evidence="1 2">
    <name type="scientific">Cryptolaemus montrouzieri</name>
    <dbReference type="NCBI Taxonomy" id="559131"/>
    <lineage>
        <taxon>Eukaryota</taxon>
        <taxon>Metazoa</taxon>
        <taxon>Ecdysozoa</taxon>
        <taxon>Arthropoda</taxon>
        <taxon>Hexapoda</taxon>
        <taxon>Insecta</taxon>
        <taxon>Pterygota</taxon>
        <taxon>Neoptera</taxon>
        <taxon>Endopterygota</taxon>
        <taxon>Coleoptera</taxon>
        <taxon>Polyphaga</taxon>
        <taxon>Cucujiformia</taxon>
        <taxon>Coccinelloidea</taxon>
        <taxon>Coccinellidae</taxon>
        <taxon>Scymninae</taxon>
        <taxon>Scymnini</taxon>
        <taxon>Cryptolaemus</taxon>
    </lineage>
</organism>